<sequence>MPFPYLSLVGAGPGDPRLITLKAIDTLQVADVILYDALANDALLAYAPSALKIFVGKRFGAHALPQDEINALIIQYAFSHGHVVRLKGGDPFVFGRATEEIIAAQQAGIPVSIIPGVSSALAVPANCMIPVTSRGIANSFFVITGTTCHGGISEDLRLVAQTNATMIILMGMQQLPAIMDIFISLGKHALPTAIIQEGTTENERMVVGTVSDIVAKSRAACITNPAIIIVGDVVHAHSNAAIRQLAREHTHRVA</sequence>
<dbReference type="Proteomes" id="UP000249547">
    <property type="component" value="Unassembled WGS sequence"/>
</dbReference>
<dbReference type="InterPro" id="IPR014777">
    <property type="entry name" value="4pyrrole_Mease_sub1"/>
</dbReference>
<evidence type="ECO:0000313" key="11">
    <source>
        <dbReference type="Proteomes" id="UP000249547"/>
    </source>
</evidence>
<dbReference type="SUPFAM" id="SSF53790">
    <property type="entry name" value="Tetrapyrrole methylase"/>
    <property type="match status" value="1"/>
</dbReference>
<keyword evidence="11" id="KW-1185">Reference proteome</keyword>
<evidence type="ECO:0000256" key="8">
    <source>
        <dbReference type="RuleBase" id="RU003960"/>
    </source>
</evidence>
<dbReference type="GO" id="GO:0019354">
    <property type="term" value="P:siroheme biosynthetic process"/>
    <property type="evidence" value="ECO:0007669"/>
    <property type="project" value="InterPro"/>
</dbReference>
<dbReference type="PANTHER" id="PTHR45790:SF3">
    <property type="entry name" value="S-ADENOSYL-L-METHIONINE-DEPENDENT UROPORPHYRINOGEN III METHYLTRANSFERASE, CHLOROPLASTIC"/>
    <property type="match status" value="1"/>
</dbReference>
<accession>A0A327QK94</accession>
<gene>
    <name evidence="10" type="ORF">LX64_03175</name>
</gene>
<dbReference type="Gene3D" id="3.40.1010.10">
    <property type="entry name" value="Cobalt-precorrin-4 Transmethylase, Domain 1"/>
    <property type="match status" value="1"/>
</dbReference>
<evidence type="ECO:0000256" key="7">
    <source>
        <dbReference type="ARBA" id="ARBA00025705"/>
    </source>
</evidence>
<dbReference type="InterPro" id="IPR050161">
    <property type="entry name" value="Siro_Cobalamin_biosynth"/>
</dbReference>
<dbReference type="NCBIfam" id="NF004790">
    <property type="entry name" value="PRK06136.1"/>
    <property type="match status" value="1"/>
</dbReference>
<evidence type="ECO:0000256" key="4">
    <source>
        <dbReference type="ARBA" id="ARBA00022679"/>
    </source>
</evidence>
<dbReference type="PROSITE" id="PS00840">
    <property type="entry name" value="SUMT_2"/>
    <property type="match status" value="1"/>
</dbReference>
<dbReference type="AlphaFoldDB" id="A0A327QK94"/>
<evidence type="ECO:0000259" key="9">
    <source>
        <dbReference type="Pfam" id="PF00590"/>
    </source>
</evidence>
<feature type="domain" description="Tetrapyrrole methylase" evidence="9">
    <location>
        <begin position="6"/>
        <end position="213"/>
    </location>
</feature>
<dbReference type="GO" id="GO:0004851">
    <property type="term" value="F:uroporphyrin-III C-methyltransferase activity"/>
    <property type="evidence" value="ECO:0007669"/>
    <property type="project" value="UniProtKB-EC"/>
</dbReference>
<organism evidence="10 11">
    <name type="scientific">Chitinophaga skermanii</name>
    <dbReference type="NCBI Taxonomy" id="331697"/>
    <lineage>
        <taxon>Bacteria</taxon>
        <taxon>Pseudomonadati</taxon>
        <taxon>Bacteroidota</taxon>
        <taxon>Chitinophagia</taxon>
        <taxon>Chitinophagales</taxon>
        <taxon>Chitinophagaceae</taxon>
        <taxon>Chitinophaga</taxon>
    </lineage>
</organism>
<dbReference type="PROSITE" id="PS00839">
    <property type="entry name" value="SUMT_1"/>
    <property type="match status" value="1"/>
</dbReference>
<dbReference type="FunFam" id="3.40.1010.10:FF:000001">
    <property type="entry name" value="Siroheme synthase"/>
    <property type="match status" value="1"/>
</dbReference>
<comment type="pathway">
    <text evidence="7">Porphyrin-containing compound metabolism; siroheme biosynthesis; precorrin-2 from uroporphyrinogen III: step 1/1.</text>
</comment>
<evidence type="ECO:0000256" key="5">
    <source>
        <dbReference type="ARBA" id="ARBA00022691"/>
    </source>
</evidence>
<keyword evidence="5" id="KW-0949">S-adenosyl-L-methionine</keyword>
<evidence type="ECO:0000256" key="2">
    <source>
        <dbReference type="ARBA" id="ARBA00012162"/>
    </source>
</evidence>
<dbReference type="GO" id="GO:0032259">
    <property type="term" value="P:methylation"/>
    <property type="evidence" value="ECO:0007669"/>
    <property type="project" value="UniProtKB-KW"/>
</dbReference>
<keyword evidence="6" id="KW-0627">Porphyrin biosynthesis</keyword>
<protein>
    <recommendedName>
        <fullName evidence="2">uroporphyrinogen-III C-methyltransferase</fullName>
        <ecNumber evidence="2">2.1.1.107</ecNumber>
    </recommendedName>
</protein>
<dbReference type="CDD" id="cd11642">
    <property type="entry name" value="SUMT"/>
    <property type="match status" value="1"/>
</dbReference>
<dbReference type="EMBL" id="QLLL01000005">
    <property type="protein sequence ID" value="RAJ04295.1"/>
    <property type="molecule type" value="Genomic_DNA"/>
</dbReference>
<dbReference type="InterPro" id="IPR000878">
    <property type="entry name" value="4pyrrol_Mease"/>
</dbReference>
<reference evidence="10 11" key="1">
    <citation type="submission" date="2018-06" db="EMBL/GenBank/DDBJ databases">
        <title>Genomic Encyclopedia of Archaeal and Bacterial Type Strains, Phase II (KMG-II): from individual species to whole genera.</title>
        <authorList>
            <person name="Goeker M."/>
        </authorList>
    </citation>
    <scope>NUCLEOTIDE SEQUENCE [LARGE SCALE GENOMIC DNA]</scope>
    <source>
        <strain evidence="10 11">DSM 23857</strain>
    </source>
</reference>
<dbReference type="EC" id="2.1.1.107" evidence="2"/>
<dbReference type="NCBIfam" id="TIGR01469">
    <property type="entry name" value="cobA_cysG_Cterm"/>
    <property type="match status" value="1"/>
</dbReference>
<comment type="caution">
    <text evidence="10">The sequence shown here is derived from an EMBL/GenBank/DDBJ whole genome shotgun (WGS) entry which is preliminary data.</text>
</comment>
<evidence type="ECO:0000256" key="1">
    <source>
        <dbReference type="ARBA" id="ARBA00005879"/>
    </source>
</evidence>
<dbReference type="InterPro" id="IPR035996">
    <property type="entry name" value="4pyrrol_Methylase_sf"/>
</dbReference>
<dbReference type="InterPro" id="IPR003043">
    <property type="entry name" value="Uropor_MeTrfase_CS"/>
</dbReference>
<dbReference type="Pfam" id="PF00590">
    <property type="entry name" value="TP_methylase"/>
    <property type="match status" value="1"/>
</dbReference>
<dbReference type="Gene3D" id="3.30.950.10">
    <property type="entry name" value="Methyltransferase, Cobalt-precorrin-4 Transmethylase, Domain 2"/>
    <property type="match status" value="1"/>
</dbReference>
<proteinExistence type="inferred from homology"/>
<dbReference type="RefSeq" id="WP_111598590.1">
    <property type="nucleotide sequence ID" value="NZ_QLLL01000005.1"/>
</dbReference>
<dbReference type="OrthoDB" id="9815856at2"/>
<dbReference type="InterPro" id="IPR006366">
    <property type="entry name" value="CobA/CysG_C"/>
</dbReference>
<evidence type="ECO:0000256" key="6">
    <source>
        <dbReference type="ARBA" id="ARBA00023244"/>
    </source>
</evidence>
<keyword evidence="4 8" id="KW-0808">Transferase</keyword>
<dbReference type="PANTHER" id="PTHR45790">
    <property type="entry name" value="SIROHEME SYNTHASE-RELATED"/>
    <property type="match status" value="1"/>
</dbReference>
<keyword evidence="3 8" id="KW-0489">Methyltransferase</keyword>
<evidence type="ECO:0000313" key="10">
    <source>
        <dbReference type="EMBL" id="RAJ04295.1"/>
    </source>
</evidence>
<name>A0A327QK94_9BACT</name>
<evidence type="ECO:0000256" key="3">
    <source>
        <dbReference type="ARBA" id="ARBA00022603"/>
    </source>
</evidence>
<comment type="similarity">
    <text evidence="1 8">Belongs to the precorrin methyltransferase family.</text>
</comment>
<dbReference type="InterPro" id="IPR014776">
    <property type="entry name" value="4pyrrole_Mease_sub2"/>
</dbReference>